<feature type="region of interest" description="Disordered" evidence="1">
    <location>
        <begin position="115"/>
        <end position="141"/>
    </location>
</feature>
<evidence type="ECO:0000313" key="2">
    <source>
        <dbReference type="EMBL" id="SLN71999.1"/>
    </source>
</evidence>
<dbReference type="EMBL" id="FWFJ01000050">
    <property type="protein sequence ID" value="SLN71999.1"/>
    <property type="molecule type" value="Genomic_DNA"/>
</dbReference>
<evidence type="ECO:0008006" key="4">
    <source>
        <dbReference type="Google" id="ProtNLM"/>
    </source>
</evidence>
<proteinExistence type="predicted"/>
<dbReference type="Gene3D" id="3.40.50.1390">
    <property type="entry name" value="Resolvase, N-terminal catalytic domain"/>
    <property type="match status" value="1"/>
</dbReference>
<evidence type="ECO:0000313" key="3">
    <source>
        <dbReference type="Proteomes" id="UP000194012"/>
    </source>
</evidence>
<dbReference type="GO" id="GO:0003677">
    <property type="term" value="F:DNA binding"/>
    <property type="evidence" value="ECO:0007669"/>
    <property type="project" value="InterPro"/>
</dbReference>
<keyword evidence="3" id="KW-1185">Reference proteome</keyword>
<dbReference type="OrthoDB" id="7867505at2"/>
<name>A0A1X7A6R2_9RHOB</name>
<evidence type="ECO:0000256" key="1">
    <source>
        <dbReference type="SAM" id="MobiDB-lite"/>
    </source>
</evidence>
<gene>
    <name evidence="2" type="ORF">ROG8370_03476</name>
</gene>
<reference evidence="3" key="1">
    <citation type="submission" date="2017-03" db="EMBL/GenBank/DDBJ databases">
        <authorList>
            <person name="Rodrigo-Torres L."/>
            <person name="Arahal R.D."/>
            <person name="Lucena T."/>
        </authorList>
    </citation>
    <scope>NUCLEOTIDE SEQUENCE [LARGE SCALE GENOMIC DNA]</scope>
    <source>
        <strain evidence="3">CECT 8370</strain>
    </source>
</reference>
<dbReference type="Proteomes" id="UP000194012">
    <property type="component" value="Unassembled WGS sequence"/>
</dbReference>
<dbReference type="AlphaFoldDB" id="A0A1X7A6R2"/>
<dbReference type="RefSeq" id="WP_139838201.1">
    <property type="nucleotide sequence ID" value="NZ_FWFJ01000050.1"/>
</dbReference>
<organism evidence="2 3">
    <name type="scientific">Roseovarius gaetbuli</name>
    <dbReference type="NCBI Taxonomy" id="1356575"/>
    <lineage>
        <taxon>Bacteria</taxon>
        <taxon>Pseudomonadati</taxon>
        <taxon>Pseudomonadota</taxon>
        <taxon>Alphaproteobacteria</taxon>
        <taxon>Rhodobacterales</taxon>
        <taxon>Roseobacteraceae</taxon>
        <taxon>Roseovarius</taxon>
    </lineage>
</organism>
<dbReference type="GO" id="GO:0000150">
    <property type="term" value="F:DNA strand exchange activity"/>
    <property type="evidence" value="ECO:0007669"/>
    <property type="project" value="InterPro"/>
</dbReference>
<protein>
    <recommendedName>
        <fullName evidence="4">Resolvase/invertase-type recombinase catalytic domain-containing protein</fullName>
    </recommendedName>
</protein>
<accession>A0A1X7A6R2</accession>
<dbReference type="InterPro" id="IPR036162">
    <property type="entry name" value="Resolvase-like_N_sf"/>
</dbReference>
<feature type="compositionally biased region" description="Basic and acidic residues" evidence="1">
    <location>
        <begin position="124"/>
        <end position="140"/>
    </location>
</feature>
<sequence>MHPAAQSQLRFYKSFSLRNGIQDTRFVCDYSRKSNSLQSLPKLAAILKELKRKKVGKVCIDDVARLLKVCELMSRVGFLEELREYGAQLYSLKHGKSLDEFSGAMLTALVRDPEKSKLPGQQLRSKDTQAARRSSSEVRSRNALRHAQPLLDLRRELGASSGRATLKEIADEATVRGLKTSKGINWTPQNVARALKLADINAGDF</sequence>